<dbReference type="EMBL" id="MSFN02000003">
    <property type="protein sequence ID" value="PTU21498.1"/>
    <property type="molecule type" value="Genomic_DNA"/>
</dbReference>
<reference evidence="1 2" key="1">
    <citation type="journal article" date="2018" name="Proc. Natl. Acad. Sci. U.S.A.">
        <title>Linking secondary metabolites to gene clusters through genome sequencing of six diverse Aspergillus species.</title>
        <authorList>
            <person name="Kaerboelling I."/>
            <person name="Vesth T.C."/>
            <person name="Frisvad J.C."/>
            <person name="Nybo J.L."/>
            <person name="Theobald S."/>
            <person name="Kuo A."/>
            <person name="Bowyer P."/>
            <person name="Matsuda Y."/>
            <person name="Mondo S."/>
            <person name="Lyhne E.K."/>
            <person name="Kogle M.E."/>
            <person name="Clum A."/>
            <person name="Lipzen A."/>
            <person name="Salamov A."/>
            <person name="Ngan C.Y."/>
            <person name="Daum C."/>
            <person name="Chiniquy J."/>
            <person name="Barry K."/>
            <person name="LaButti K."/>
            <person name="Haridas S."/>
            <person name="Simmons B.A."/>
            <person name="Magnuson J.K."/>
            <person name="Mortensen U.H."/>
            <person name="Larsen T.O."/>
            <person name="Grigoriev I.V."/>
            <person name="Baker S.E."/>
            <person name="Andersen M.R."/>
        </authorList>
    </citation>
    <scope>NUCLEOTIDE SEQUENCE [LARGE SCALE GENOMIC DNA]</scope>
    <source>
        <strain evidence="1 2">IBT 24754</strain>
    </source>
</reference>
<dbReference type="RefSeq" id="XP_040752890.1">
    <property type="nucleotide sequence ID" value="XM_040892535.1"/>
</dbReference>
<evidence type="ECO:0000313" key="1">
    <source>
        <dbReference type="EMBL" id="PTU21498.1"/>
    </source>
</evidence>
<dbReference type="Proteomes" id="UP000244073">
    <property type="component" value="Unassembled WGS sequence"/>
</dbReference>
<dbReference type="AlphaFoldDB" id="A0A2T5LYY2"/>
<gene>
    <name evidence="1" type="ORF">P175DRAFT_0187934</name>
</gene>
<accession>A0A2T5LYY2</accession>
<protein>
    <submittedName>
        <fullName evidence="1">Uncharacterized protein</fullName>
    </submittedName>
</protein>
<proteinExistence type="predicted"/>
<organism evidence="1 2">
    <name type="scientific">Aspergillus ochraceoroseus IBT 24754</name>
    <dbReference type="NCBI Taxonomy" id="1392256"/>
    <lineage>
        <taxon>Eukaryota</taxon>
        <taxon>Fungi</taxon>
        <taxon>Dikarya</taxon>
        <taxon>Ascomycota</taxon>
        <taxon>Pezizomycotina</taxon>
        <taxon>Eurotiomycetes</taxon>
        <taxon>Eurotiomycetidae</taxon>
        <taxon>Eurotiales</taxon>
        <taxon>Aspergillaceae</taxon>
        <taxon>Aspergillus</taxon>
        <taxon>Aspergillus subgen. Nidulantes</taxon>
    </lineage>
</organism>
<name>A0A2T5LYY2_9EURO</name>
<comment type="caution">
    <text evidence="1">The sequence shown here is derived from an EMBL/GenBank/DDBJ whole genome shotgun (WGS) entry which is preliminary data.</text>
</comment>
<sequence>MKEKGGGGMNGFPSVSGFQISLGGDRHINNLTMMLPQLEQRENQPICHDAGEVWIGWQRPWERTSIAAPQYKGDVMGFFLYLTSSNQPQRTHVWYLNILGLTGTIIHNVDPTFFWAVVAALAGVIKSRSRLDTRRVGWPVPLFPRVLCTSRSSCIVVPLRVARCQSVSGASRFALSQSI</sequence>
<dbReference type="GeneID" id="63809417"/>
<evidence type="ECO:0000313" key="2">
    <source>
        <dbReference type="Proteomes" id="UP000244073"/>
    </source>
</evidence>
<dbReference type="VEuPathDB" id="FungiDB:P175DRAFT_0187934"/>